<comment type="caution">
    <text evidence="1">The sequence shown here is derived from an EMBL/GenBank/DDBJ whole genome shotgun (WGS) entry which is preliminary data.</text>
</comment>
<dbReference type="Proteomes" id="UP001055072">
    <property type="component" value="Unassembled WGS sequence"/>
</dbReference>
<organism evidence="1 2">
    <name type="scientific">Irpex rosettiformis</name>
    <dbReference type="NCBI Taxonomy" id="378272"/>
    <lineage>
        <taxon>Eukaryota</taxon>
        <taxon>Fungi</taxon>
        <taxon>Dikarya</taxon>
        <taxon>Basidiomycota</taxon>
        <taxon>Agaricomycotina</taxon>
        <taxon>Agaricomycetes</taxon>
        <taxon>Polyporales</taxon>
        <taxon>Irpicaceae</taxon>
        <taxon>Irpex</taxon>
    </lineage>
</organism>
<protein>
    <submittedName>
        <fullName evidence="1">GTPase activating protein</fullName>
    </submittedName>
</protein>
<accession>A0ACB8TNK2</accession>
<dbReference type="EMBL" id="MU274960">
    <property type="protein sequence ID" value="KAI0083564.1"/>
    <property type="molecule type" value="Genomic_DNA"/>
</dbReference>
<reference evidence="1" key="1">
    <citation type="journal article" date="2021" name="Environ. Microbiol.">
        <title>Gene family expansions and transcriptome signatures uncover fungal adaptations to wood decay.</title>
        <authorList>
            <person name="Hage H."/>
            <person name="Miyauchi S."/>
            <person name="Viragh M."/>
            <person name="Drula E."/>
            <person name="Min B."/>
            <person name="Chaduli D."/>
            <person name="Navarro D."/>
            <person name="Favel A."/>
            <person name="Norest M."/>
            <person name="Lesage-Meessen L."/>
            <person name="Balint B."/>
            <person name="Merenyi Z."/>
            <person name="de Eugenio L."/>
            <person name="Morin E."/>
            <person name="Martinez A.T."/>
            <person name="Baldrian P."/>
            <person name="Stursova M."/>
            <person name="Martinez M.J."/>
            <person name="Novotny C."/>
            <person name="Magnuson J.K."/>
            <person name="Spatafora J.W."/>
            <person name="Maurice S."/>
            <person name="Pangilinan J."/>
            <person name="Andreopoulos W."/>
            <person name="LaButti K."/>
            <person name="Hundley H."/>
            <person name="Na H."/>
            <person name="Kuo A."/>
            <person name="Barry K."/>
            <person name="Lipzen A."/>
            <person name="Henrissat B."/>
            <person name="Riley R."/>
            <person name="Ahrendt S."/>
            <person name="Nagy L.G."/>
            <person name="Grigoriev I.V."/>
            <person name="Martin F."/>
            <person name="Rosso M.N."/>
        </authorList>
    </citation>
    <scope>NUCLEOTIDE SEQUENCE</scope>
    <source>
        <strain evidence="1">CBS 384.51</strain>
    </source>
</reference>
<evidence type="ECO:0000313" key="2">
    <source>
        <dbReference type="Proteomes" id="UP001055072"/>
    </source>
</evidence>
<name>A0ACB8TNK2_9APHY</name>
<keyword evidence="2" id="KW-1185">Reference proteome</keyword>
<gene>
    <name evidence="1" type="ORF">BDY19DRAFT_900118</name>
</gene>
<sequence>MHLKWRESSGPATSTVPNGSIADSETLADSNFDETVLRALCDLDCGVPLLLDRIKQSMTSCKEVSTFLKKRAALEEEYGRSMHKLVKATSEAYTVNDGKAGSFVTAWRSSLKLHETIAEARISYAKNLNEMSNELSEIISKTEQTRKSTKDLAGRYERALQDAESATEKSKNRVEMTAEELERVLLHKEGESTRDAGLQARSPGGMGGSGKRAIGKAVAKGGLLLKGKNPQNIQRQEDDVRSRMSAASDTYRKNVTDTQAIRQEYFNFQLPRILRALQQCANDIDLGTQYHMIRYAFLYERSVLNDGNMLAPTNDEIPGLKAIIESIDNRSDFKTYMQHYAFAHNGLNSKGPKREGPREDGYLPPLSAMATTHYAAGSPNTSHSHGADKGRPTFGVDLAEQMIRDDVDVPPILVKCCEAIEKYGLQYQGVYRIGGTLVKVKELREKLDKDLDAVNLDAEEWSSDISVVTSVLKQWLRELPNPLMTYELHEAFLDAARNDNERLRHIRLHERINDLPDPNYATIKYFMGHLHLIAEHEADNAMSVQNLAIVFGPTLFKQAQPGTNGQLNGMADAPLQNKAIETILEHYRDIFVDDEQGQDE</sequence>
<evidence type="ECO:0000313" key="1">
    <source>
        <dbReference type="EMBL" id="KAI0083564.1"/>
    </source>
</evidence>
<proteinExistence type="predicted"/>